<dbReference type="PRINTS" id="PR00131">
    <property type="entry name" value="GLHYDRLASE1"/>
</dbReference>
<accession>A0AAQ3Q9C7</accession>
<dbReference type="InterPro" id="IPR036397">
    <property type="entry name" value="RNaseH_sf"/>
</dbReference>
<dbReference type="Pfam" id="PF13456">
    <property type="entry name" value="RVT_3"/>
    <property type="match status" value="2"/>
</dbReference>
<dbReference type="PROSITE" id="PS00653">
    <property type="entry name" value="GLYCOSYL_HYDROL_F1_2"/>
    <property type="match status" value="1"/>
</dbReference>
<dbReference type="Proteomes" id="UP001327560">
    <property type="component" value="Chromosome 3"/>
</dbReference>
<evidence type="ECO:0000259" key="5">
    <source>
        <dbReference type="Pfam" id="PF13456"/>
    </source>
</evidence>
<reference evidence="7 8" key="1">
    <citation type="submission" date="2023-10" db="EMBL/GenBank/DDBJ databases">
        <title>Chromosome-scale genome assembly provides insights into flower coloration mechanisms of Canna indica.</title>
        <authorList>
            <person name="Li C."/>
        </authorList>
    </citation>
    <scope>NUCLEOTIDE SEQUENCE [LARGE SCALE GENOMIC DNA]</scope>
    <source>
        <tissue evidence="7">Flower</tissue>
    </source>
</reference>
<feature type="region of interest" description="Disordered" evidence="4">
    <location>
        <begin position="1145"/>
        <end position="1168"/>
    </location>
</feature>
<dbReference type="SUPFAM" id="SSF53098">
    <property type="entry name" value="Ribonuclease H-like"/>
    <property type="match status" value="2"/>
</dbReference>
<keyword evidence="3" id="KW-0175">Coiled coil</keyword>
<feature type="region of interest" description="Disordered" evidence="4">
    <location>
        <begin position="51"/>
        <end position="73"/>
    </location>
</feature>
<dbReference type="Gene3D" id="3.20.20.80">
    <property type="entry name" value="Glycosidases"/>
    <property type="match status" value="2"/>
</dbReference>
<feature type="domain" description="RNase H type-1" evidence="5">
    <location>
        <begin position="977"/>
        <end position="1045"/>
    </location>
</feature>
<dbReference type="InterPro" id="IPR002156">
    <property type="entry name" value="RNaseH_domain"/>
</dbReference>
<evidence type="ECO:0000313" key="8">
    <source>
        <dbReference type="Proteomes" id="UP001327560"/>
    </source>
</evidence>
<evidence type="ECO:0000256" key="4">
    <source>
        <dbReference type="SAM" id="MobiDB-lite"/>
    </source>
</evidence>
<dbReference type="SUPFAM" id="SSF51445">
    <property type="entry name" value="(Trans)glycosidases"/>
    <property type="match status" value="2"/>
</dbReference>
<dbReference type="InterPro" id="IPR012337">
    <property type="entry name" value="RNaseH-like_sf"/>
</dbReference>
<feature type="domain" description="RNase H type-1" evidence="5">
    <location>
        <begin position="762"/>
        <end position="878"/>
    </location>
</feature>
<organism evidence="7 8">
    <name type="scientific">Canna indica</name>
    <name type="common">Indian-shot</name>
    <dbReference type="NCBI Taxonomy" id="4628"/>
    <lineage>
        <taxon>Eukaryota</taxon>
        <taxon>Viridiplantae</taxon>
        <taxon>Streptophyta</taxon>
        <taxon>Embryophyta</taxon>
        <taxon>Tracheophyta</taxon>
        <taxon>Spermatophyta</taxon>
        <taxon>Magnoliopsida</taxon>
        <taxon>Liliopsida</taxon>
        <taxon>Zingiberales</taxon>
        <taxon>Cannaceae</taxon>
        <taxon>Canna</taxon>
    </lineage>
</organism>
<feature type="domain" description="Reverse transcriptase zinc-binding" evidence="6">
    <location>
        <begin position="566"/>
        <end position="653"/>
    </location>
</feature>
<sequence length="1562" mass="179448">MVMASRSEKAASCDLVPVLIPRPKKPPDPTIKVDSVKVRMEGDAEKEVLRVMTKKEEGKERGSRSGVRDVDRKGDNPITWAGLFRRSRQEDVWGNSKELQEKISKIQEGAKGKVLIEDEDLEVAREECKWLLYVGWRKWCLRLKRMHLTVVVEKAEDKGVSLSNELSGKLFAAFAKILNNEHAKEDFLEEGFDPENSRGAEKREANEYLWAMVNIQKVNLIFLFETHLNDAESNSFLGRRRRFWERDFVSSSGRAGGLMMMWRKGRMQVNIVYKDEQSINAIVELRKGRFCLVSGIMLVLMLRGFKLWLRLRRREEGEINQLVADFWNKNRKNNASLEEKLNCLKEELKKYNKEVIGCLESKWKEAMKELEKLETKEAVVGLSEAEMQYMRMLNRKKDRERLKLQKLEELKWNTLPDEDKKILSNKISIEELWNAVFGLGRGKCPRLDGYIAAFYILNWTSMKDMLMEEVDKVFNINGVCSRRFRSFRGIRQGDPLSPYLFIIMEEALSVMTRSYIEKGKITPYQMKDTIISHQLFADDILFDIKVRHRRGNDNWVWNESKDGVMTVRSAYWYLKNKEVLEEGPGVVWKDIWNMKIAQNAKVFIWKMIWGRLPVAAWFSKFNNALTEKCWVCKQDEDKMEHIFYKCSFANEYWTYAERQLGISFRFKNEWGKGEWLKEGEGFDRDSATGLKAFLANSFWRLWKNRNRMKHDGKSWGVKVLFTYVLDETKQYCFENKPLEVGMIKDSSNEVEAAVQRFTYQCDASWYQGNRAGFGYLFGSENRWMYASFGTGVADNSLMAETMVMWFGLDNVRKKGWHGLEACSDCEVLIKMLNDELVVPWKLTNVIGKLRRLKNEGVVSCWKYISREINKEAHVLAKMGLFCNSNFAWFSYGNQVCLDDEIFGLKLESMNCILIRIWIGFDAKMIATRMALIVRTGLQFQSRLDWLSGGWLTSSDSPFSAYVVTASWFIWHARNTKLHEGGLGVVIRDCSGSCLGGASLVYQGDSILVLEALAILEGLKMAINRNLSDFIIESDSATVVKSLTNELDPPWVICGINKVRLREMGDMASLRVILVVAVLLCFEEAVESSFSRDDFPPDFIFGAGTSAYQVEGAAAEDGRTPSVWDTFTHAGSMPRIELEIRKSRVPRMEVQQEPSGTNEAEEKSPSIGSECTNSEKMFLGFHMKLIKFADGERGKHMFVIPSLDDTIFTLREGNTLDDFTAFANVCFKEFGDRVSRWTTIAQPNVIGIASYDTGEWPPNRCSSPFGLGICASGNSTIEPYIAVHNILLAHASVVKLYRAKYQVVQKGEIGLNLYTYWCYPFTDSAADIEATQRALDFSIGWIANPLVFGDYPEVMKKIVGSRLPSFSKDQSKQLKGSFDYFGLNYYTSAYVMDDFNAAKTGPHDYGADMSVLMKSSRNDTPGGQFDPTAPSLIDPRGLQHLLEYFRDAYGNPRIFVEENGYGISRHSDEFNDIERVDFLSDHISSTLDAIRNGANVKGYFVWSFMDVFEFLAGYQSRCGLYFVNFDDERRERRPKLSANWFTNFLINKTKITMNLDDKFHSQV</sequence>
<dbReference type="EMBL" id="CP136892">
    <property type="protein sequence ID" value="WOL00435.1"/>
    <property type="molecule type" value="Genomic_DNA"/>
</dbReference>
<dbReference type="PANTHER" id="PTHR10353">
    <property type="entry name" value="GLYCOSYL HYDROLASE"/>
    <property type="match status" value="1"/>
</dbReference>
<dbReference type="InterPro" id="IPR044730">
    <property type="entry name" value="RNase_H-like_dom_plant"/>
</dbReference>
<dbReference type="CDD" id="cd06222">
    <property type="entry name" value="RNase_H_like"/>
    <property type="match status" value="2"/>
</dbReference>
<dbReference type="Pfam" id="PF00232">
    <property type="entry name" value="Glyco_hydro_1"/>
    <property type="match status" value="2"/>
</dbReference>
<dbReference type="InterPro" id="IPR033132">
    <property type="entry name" value="GH_1_N_CS"/>
</dbReference>
<dbReference type="Gene3D" id="3.30.420.10">
    <property type="entry name" value="Ribonuclease H-like superfamily/Ribonuclease H"/>
    <property type="match status" value="2"/>
</dbReference>
<proteinExistence type="inferred from homology"/>
<dbReference type="GO" id="GO:0004523">
    <property type="term" value="F:RNA-DNA hybrid ribonuclease activity"/>
    <property type="evidence" value="ECO:0007669"/>
    <property type="project" value="InterPro"/>
</dbReference>
<dbReference type="PANTHER" id="PTHR10353:SF29">
    <property type="entry name" value="BETA-GLUCOSIDASE 11"/>
    <property type="match status" value="1"/>
</dbReference>
<evidence type="ECO:0000256" key="2">
    <source>
        <dbReference type="ARBA" id="ARBA00022801"/>
    </source>
</evidence>
<gene>
    <name evidence="7" type="ORF">Cni_G09148</name>
</gene>
<evidence type="ECO:0000256" key="3">
    <source>
        <dbReference type="SAM" id="Coils"/>
    </source>
</evidence>
<name>A0AAQ3Q9C7_9LILI</name>
<dbReference type="GO" id="GO:0005975">
    <property type="term" value="P:carbohydrate metabolic process"/>
    <property type="evidence" value="ECO:0007669"/>
    <property type="project" value="InterPro"/>
</dbReference>
<dbReference type="InterPro" id="IPR026960">
    <property type="entry name" value="RVT-Znf"/>
</dbReference>
<dbReference type="GO" id="GO:0003676">
    <property type="term" value="F:nucleic acid binding"/>
    <property type="evidence" value="ECO:0007669"/>
    <property type="project" value="InterPro"/>
</dbReference>
<comment type="similarity">
    <text evidence="1">Belongs to the glycosyl hydrolase 1 family.</text>
</comment>
<dbReference type="InterPro" id="IPR017853">
    <property type="entry name" value="GH"/>
</dbReference>
<protein>
    <submittedName>
        <fullName evidence="7">Beta-glucosidase 22-like</fullName>
    </submittedName>
</protein>
<evidence type="ECO:0000313" key="7">
    <source>
        <dbReference type="EMBL" id="WOL00435.1"/>
    </source>
</evidence>
<dbReference type="Pfam" id="PF13966">
    <property type="entry name" value="zf-RVT"/>
    <property type="match status" value="1"/>
</dbReference>
<dbReference type="InterPro" id="IPR001360">
    <property type="entry name" value="Glyco_hydro_1"/>
</dbReference>
<evidence type="ECO:0000256" key="1">
    <source>
        <dbReference type="ARBA" id="ARBA00010838"/>
    </source>
</evidence>
<dbReference type="GO" id="GO:0008422">
    <property type="term" value="F:beta-glucosidase activity"/>
    <property type="evidence" value="ECO:0007669"/>
    <property type="project" value="TreeGrafter"/>
</dbReference>
<feature type="coiled-coil region" evidence="3">
    <location>
        <begin position="327"/>
        <end position="410"/>
    </location>
</feature>
<keyword evidence="8" id="KW-1185">Reference proteome</keyword>
<keyword evidence="2" id="KW-0378">Hydrolase</keyword>
<evidence type="ECO:0000259" key="6">
    <source>
        <dbReference type="Pfam" id="PF13966"/>
    </source>
</evidence>